<keyword evidence="2" id="KW-1185">Reference proteome</keyword>
<dbReference type="STRING" id="656519.Halsa_0496"/>
<dbReference type="EMBL" id="CP002304">
    <property type="protein sequence ID" value="ADQ13969.1"/>
    <property type="molecule type" value="Genomic_DNA"/>
</dbReference>
<dbReference type="KEGG" id="has:Halsa_0496"/>
<dbReference type="Proteomes" id="UP000007434">
    <property type="component" value="Chromosome"/>
</dbReference>
<dbReference type="AlphaFoldDB" id="E4RPT5"/>
<evidence type="ECO:0000313" key="2">
    <source>
        <dbReference type="Proteomes" id="UP000007434"/>
    </source>
</evidence>
<name>E4RPT5_HALHG</name>
<dbReference type="HOGENOM" id="CLU_1335192_0_0_9"/>
<dbReference type="OrthoDB" id="2987965at2"/>
<reference evidence="1 2" key="1">
    <citation type="submission" date="2010-11" db="EMBL/GenBank/DDBJ databases">
        <title>Complete sequence of Halanaerobium sp. sapolanicus.</title>
        <authorList>
            <consortium name="US DOE Joint Genome Institute"/>
            <person name="Lucas S."/>
            <person name="Copeland A."/>
            <person name="Lapidus A."/>
            <person name="Cheng J.-F."/>
            <person name="Bruce D."/>
            <person name="Goodwin L."/>
            <person name="Pitluck S."/>
            <person name="Davenport K."/>
            <person name="Detter J.C."/>
            <person name="Han C."/>
            <person name="Tapia R."/>
            <person name="Land M."/>
            <person name="Hauser L."/>
            <person name="Jeffries C."/>
            <person name="Kyrpides N."/>
            <person name="Ivanova N."/>
            <person name="Mikhailova N."/>
            <person name="Begemann M.B."/>
            <person name="Mormile M.R."/>
            <person name="Wall J.D."/>
            <person name="Elias D.A."/>
            <person name="Woyke T."/>
        </authorList>
    </citation>
    <scope>NUCLEOTIDE SEQUENCE [LARGE SCALE GENOMIC DNA]</scope>
    <source>
        <strain evidence="2">sapolanicus</strain>
    </source>
</reference>
<dbReference type="RefSeq" id="WP_013405075.1">
    <property type="nucleotide sequence ID" value="NC_014654.1"/>
</dbReference>
<reference evidence="1 2" key="2">
    <citation type="journal article" date="2011" name="J. Bacteriol.">
        <title>Complete Genome Sequence of the Haloalkaliphilic, Hydrogen Producing Halanaerobium hydrogenoformans.</title>
        <authorList>
            <person name="Brown S.D."/>
            <person name="Begemann M.B."/>
            <person name="Mormile M.R."/>
            <person name="Wall J.D."/>
            <person name="Han C.S."/>
            <person name="Goodwin L.A."/>
            <person name="Pitluck S."/>
            <person name="Land M.L."/>
            <person name="Hauser L.J."/>
            <person name="Elias D.A."/>
        </authorList>
    </citation>
    <scope>NUCLEOTIDE SEQUENCE [LARGE SCALE GENOMIC DNA]</scope>
    <source>
        <strain evidence="2">sapolanicus</strain>
    </source>
</reference>
<proteinExistence type="predicted"/>
<protein>
    <submittedName>
        <fullName evidence="1">Uncharacterized protein</fullName>
    </submittedName>
</protein>
<gene>
    <name evidence="1" type="ordered locus">Halsa_0496</name>
</gene>
<evidence type="ECO:0000313" key="1">
    <source>
        <dbReference type="EMBL" id="ADQ13969.1"/>
    </source>
</evidence>
<accession>E4RPT5</accession>
<sequence length="192" mass="22793">MDLYDIFISNSKVDFIKKVGLEDWWESAFTPKERKYIRSRNKDLFTLENYDDVLNFLYLLASNLFTKNTEKHRRLAFIILKKAVNSTEDQLKLFDLYNLIIYMLDKYQDPSFYSSERLSDYCQKQIEISEKVLKIIKEEDEESVKLFNHHGYKILAKMKLKQGKTAEALSIAKTAKSQNWSGEWDKIICCIE</sequence>
<organism evidence="1 2">
    <name type="scientific">Halanaerobium hydrogeniformans</name>
    <name type="common">Halanaerobium sp. (strain sapolanicus)</name>
    <dbReference type="NCBI Taxonomy" id="656519"/>
    <lineage>
        <taxon>Bacteria</taxon>
        <taxon>Bacillati</taxon>
        <taxon>Bacillota</taxon>
        <taxon>Clostridia</taxon>
        <taxon>Halanaerobiales</taxon>
        <taxon>Halanaerobiaceae</taxon>
        <taxon>Halanaerobium</taxon>
    </lineage>
</organism>